<name>A0ABR6PI53_9SPHI</name>
<comment type="caution">
    <text evidence="2">The sequence shown here is derived from an EMBL/GenBank/DDBJ whole genome shotgun (WGS) entry which is preliminary data.</text>
</comment>
<reference evidence="2 3" key="1">
    <citation type="submission" date="2020-08" db="EMBL/GenBank/DDBJ databases">
        <title>Genomic Encyclopedia of Type Strains, Phase IV (KMG-V): Genome sequencing to study the core and pangenomes of soil and plant-associated prokaryotes.</title>
        <authorList>
            <person name="Whitman W."/>
        </authorList>
    </citation>
    <scope>NUCLEOTIDE SEQUENCE [LARGE SCALE GENOMIC DNA]</scope>
    <source>
        <strain evidence="2 3">ANJLi2</strain>
    </source>
</reference>
<feature type="coiled-coil region" evidence="1">
    <location>
        <begin position="70"/>
        <end position="97"/>
    </location>
</feature>
<keyword evidence="1" id="KW-0175">Coiled coil</keyword>
<evidence type="ECO:0000256" key="1">
    <source>
        <dbReference type="SAM" id="Coils"/>
    </source>
</evidence>
<proteinExistence type="predicted"/>
<gene>
    <name evidence="2" type="ORF">HDF23_002195</name>
</gene>
<evidence type="ECO:0008006" key="4">
    <source>
        <dbReference type="Google" id="ProtNLM"/>
    </source>
</evidence>
<evidence type="ECO:0000313" key="2">
    <source>
        <dbReference type="EMBL" id="MBB6109448.1"/>
    </source>
</evidence>
<dbReference type="Proteomes" id="UP000541583">
    <property type="component" value="Unassembled WGS sequence"/>
</dbReference>
<dbReference type="RefSeq" id="WP_076373095.1">
    <property type="nucleotide sequence ID" value="NZ_FTMG01000004.1"/>
</dbReference>
<sequence length="97" mass="11387">MKTADLISINDFCLYHNVEYAFVESLYEADLVKVTLINEITYIPGEELKKVEKLINLYQLDINVAGIEAISHLLHRIEKMQNDMQNLKNKLRLYEDE</sequence>
<dbReference type="EMBL" id="JACHCB010000004">
    <property type="protein sequence ID" value="MBB6109448.1"/>
    <property type="molecule type" value="Genomic_DNA"/>
</dbReference>
<organism evidence="2 3">
    <name type="scientific">Mucilaginibacter lappiensis</name>
    <dbReference type="NCBI Taxonomy" id="354630"/>
    <lineage>
        <taxon>Bacteria</taxon>
        <taxon>Pseudomonadati</taxon>
        <taxon>Bacteroidota</taxon>
        <taxon>Sphingobacteriia</taxon>
        <taxon>Sphingobacteriales</taxon>
        <taxon>Sphingobacteriaceae</taxon>
        <taxon>Mucilaginibacter</taxon>
    </lineage>
</organism>
<protein>
    <recommendedName>
        <fullName evidence="4">MerR HTH family regulatory protein</fullName>
    </recommendedName>
</protein>
<evidence type="ECO:0000313" key="3">
    <source>
        <dbReference type="Proteomes" id="UP000541583"/>
    </source>
</evidence>
<dbReference type="Gene3D" id="1.10.1660.10">
    <property type="match status" value="1"/>
</dbReference>
<dbReference type="Pfam" id="PF13591">
    <property type="entry name" value="MerR_2"/>
    <property type="match status" value="1"/>
</dbReference>
<keyword evidence="3" id="KW-1185">Reference proteome</keyword>
<accession>A0ABR6PI53</accession>